<dbReference type="EMBL" id="KV417275">
    <property type="protein sequence ID" value="KZO98541.1"/>
    <property type="molecule type" value="Genomic_DNA"/>
</dbReference>
<keyword evidence="9" id="KW-1185">Reference proteome</keyword>
<feature type="region of interest" description="Disordered" evidence="5">
    <location>
        <begin position="1"/>
        <end position="46"/>
    </location>
</feature>
<evidence type="ECO:0000313" key="8">
    <source>
        <dbReference type="EMBL" id="KZO98541.1"/>
    </source>
</evidence>
<evidence type="ECO:0000256" key="2">
    <source>
        <dbReference type="ARBA" id="ARBA00022692"/>
    </source>
</evidence>
<sequence length="495" mass="54103">MSLSAGELEKGLKKKERGSELPPEESDWPEDVVTFDSKTDPSNPKNWSLRRKGMATMLFGMTTMCSTFASSVFSPAVGYVSAEYGTSSEVAILGISLFIAGYIPGPVIWAPVSEIYGRRISVVLPMTIFICLTAGTATAENLQTIMITRFFAGVMASAPVTTVGGGLADMFDQKERGTAVVFYSLAVVAGPTLGPVIGGAVSESYLGWRWTMYLTVILTSAVILADLFFLKETFAPALLTSKARRLRIRTGRWALHSRQEEQEFTLQMFLQKNLVRPLEMIAFEPMVTLITVYNSFAYGILYLLFAAVPIIYEEHRGWSTLVGSLPFLATLLGTILAAGINILYSQRYFAPYIEAHGSAPPERRLPPMMLGSITFPIGFFLLGWTSDPSIHWLPSIIGLVFIGMSFLLIFQAGINYLIDAYTKYSASAVAANTFMRSIFAAALPLVAQPLFNNLGVQWACTLLGCIAALLAAVPFAFYAMGERLRGMSRMAVTPD</sequence>
<dbReference type="CDD" id="cd17323">
    <property type="entry name" value="MFS_Tpo1_MDR_like"/>
    <property type="match status" value="1"/>
</dbReference>
<keyword evidence="2 6" id="KW-0812">Transmembrane</keyword>
<proteinExistence type="predicted"/>
<dbReference type="InterPro" id="IPR020846">
    <property type="entry name" value="MFS_dom"/>
</dbReference>
<feature type="domain" description="Major facilitator superfamily (MFS) profile" evidence="7">
    <location>
        <begin position="55"/>
        <end position="484"/>
    </location>
</feature>
<evidence type="ECO:0000256" key="5">
    <source>
        <dbReference type="SAM" id="MobiDB-lite"/>
    </source>
</evidence>
<evidence type="ECO:0000256" key="6">
    <source>
        <dbReference type="SAM" id="Phobius"/>
    </source>
</evidence>
<name>A0A167P951_CALVF</name>
<dbReference type="PROSITE" id="PS50850">
    <property type="entry name" value="MFS"/>
    <property type="match status" value="1"/>
</dbReference>
<dbReference type="AlphaFoldDB" id="A0A167P951"/>
<evidence type="ECO:0000256" key="4">
    <source>
        <dbReference type="ARBA" id="ARBA00023136"/>
    </source>
</evidence>
<feature type="transmembrane region" description="Helical" evidence="6">
    <location>
        <begin position="55"/>
        <end position="78"/>
    </location>
</feature>
<dbReference type="PANTHER" id="PTHR23502:SF59">
    <property type="entry name" value="MULTIDRUG TRANSPORTER, PUTATIVE (AFU_ORTHOLOGUE AFUA_1G10370)-RELATED"/>
    <property type="match status" value="1"/>
</dbReference>
<protein>
    <submittedName>
        <fullName evidence="8">MFS general substrate transporter</fullName>
    </submittedName>
</protein>
<feature type="transmembrane region" description="Helical" evidence="6">
    <location>
        <begin position="122"/>
        <end position="139"/>
    </location>
</feature>
<dbReference type="FunFam" id="1.20.1250.20:FF:000011">
    <property type="entry name" value="MFS multidrug transporter, putative"/>
    <property type="match status" value="1"/>
</dbReference>
<evidence type="ECO:0000256" key="3">
    <source>
        <dbReference type="ARBA" id="ARBA00022989"/>
    </source>
</evidence>
<dbReference type="SUPFAM" id="SSF103473">
    <property type="entry name" value="MFS general substrate transporter"/>
    <property type="match status" value="1"/>
</dbReference>
<evidence type="ECO:0000256" key="1">
    <source>
        <dbReference type="ARBA" id="ARBA00004141"/>
    </source>
</evidence>
<dbReference type="Proteomes" id="UP000076738">
    <property type="component" value="Unassembled WGS sequence"/>
</dbReference>
<keyword evidence="4 6" id="KW-0472">Membrane</keyword>
<feature type="transmembrane region" description="Helical" evidence="6">
    <location>
        <begin position="145"/>
        <end position="168"/>
    </location>
</feature>
<feature type="transmembrane region" description="Helical" evidence="6">
    <location>
        <begin position="210"/>
        <end position="230"/>
    </location>
</feature>
<organism evidence="8 9">
    <name type="scientific">Calocera viscosa (strain TUFC12733)</name>
    <dbReference type="NCBI Taxonomy" id="1330018"/>
    <lineage>
        <taxon>Eukaryota</taxon>
        <taxon>Fungi</taxon>
        <taxon>Dikarya</taxon>
        <taxon>Basidiomycota</taxon>
        <taxon>Agaricomycotina</taxon>
        <taxon>Dacrymycetes</taxon>
        <taxon>Dacrymycetales</taxon>
        <taxon>Dacrymycetaceae</taxon>
        <taxon>Calocera</taxon>
    </lineage>
</organism>
<dbReference type="Pfam" id="PF07690">
    <property type="entry name" value="MFS_1"/>
    <property type="match status" value="1"/>
</dbReference>
<dbReference type="Gene3D" id="1.20.1250.20">
    <property type="entry name" value="MFS general substrate transporter like domains"/>
    <property type="match status" value="1"/>
</dbReference>
<reference evidence="8 9" key="1">
    <citation type="journal article" date="2016" name="Mol. Biol. Evol.">
        <title>Comparative Genomics of Early-Diverging Mushroom-Forming Fungi Provides Insights into the Origins of Lignocellulose Decay Capabilities.</title>
        <authorList>
            <person name="Nagy L.G."/>
            <person name="Riley R."/>
            <person name="Tritt A."/>
            <person name="Adam C."/>
            <person name="Daum C."/>
            <person name="Floudas D."/>
            <person name="Sun H."/>
            <person name="Yadav J.S."/>
            <person name="Pangilinan J."/>
            <person name="Larsson K.H."/>
            <person name="Matsuura K."/>
            <person name="Barry K."/>
            <person name="Labutti K."/>
            <person name="Kuo R."/>
            <person name="Ohm R.A."/>
            <person name="Bhattacharya S.S."/>
            <person name="Shirouzu T."/>
            <person name="Yoshinaga Y."/>
            <person name="Martin F.M."/>
            <person name="Grigoriev I.V."/>
            <person name="Hibbett D.S."/>
        </authorList>
    </citation>
    <scope>NUCLEOTIDE SEQUENCE [LARGE SCALE GENOMIC DNA]</scope>
    <source>
        <strain evidence="8 9">TUFC12733</strain>
    </source>
</reference>
<accession>A0A167P951</accession>
<feature type="transmembrane region" description="Helical" evidence="6">
    <location>
        <begin position="429"/>
        <end position="450"/>
    </location>
</feature>
<feature type="transmembrane region" description="Helical" evidence="6">
    <location>
        <begin position="324"/>
        <end position="344"/>
    </location>
</feature>
<dbReference type="PANTHER" id="PTHR23502">
    <property type="entry name" value="MAJOR FACILITATOR SUPERFAMILY"/>
    <property type="match status" value="1"/>
</dbReference>
<dbReference type="OrthoDB" id="9986881at2759"/>
<dbReference type="InterPro" id="IPR036259">
    <property type="entry name" value="MFS_trans_sf"/>
</dbReference>
<dbReference type="GO" id="GO:0005886">
    <property type="term" value="C:plasma membrane"/>
    <property type="evidence" value="ECO:0007669"/>
    <property type="project" value="TreeGrafter"/>
</dbReference>
<comment type="subcellular location">
    <subcellularLocation>
        <location evidence="1">Membrane</location>
        <topology evidence="1">Multi-pass membrane protein</topology>
    </subcellularLocation>
</comment>
<gene>
    <name evidence="8" type="ORF">CALVIDRAFT_478525</name>
</gene>
<feature type="transmembrane region" description="Helical" evidence="6">
    <location>
        <begin position="286"/>
        <end position="312"/>
    </location>
</feature>
<feature type="transmembrane region" description="Helical" evidence="6">
    <location>
        <begin position="365"/>
        <end position="384"/>
    </location>
</feature>
<dbReference type="GO" id="GO:0022857">
    <property type="term" value="F:transmembrane transporter activity"/>
    <property type="evidence" value="ECO:0007669"/>
    <property type="project" value="InterPro"/>
</dbReference>
<evidence type="ECO:0000313" key="9">
    <source>
        <dbReference type="Proteomes" id="UP000076738"/>
    </source>
</evidence>
<feature type="transmembrane region" description="Helical" evidence="6">
    <location>
        <begin position="180"/>
        <end position="198"/>
    </location>
</feature>
<dbReference type="InterPro" id="IPR011701">
    <property type="entry name" value="MFS"/>
</dbReference>
<feature type="transmembrane region" description="Helical" evidence="6">
    <location>
        <begin position="456"/>
        <end position="480"/>
    </location>
</feature>
<dbReference type="STRING" id="1330018.A0A167P951"/>
<evidence type="ECO:0000259" key="7">
    <source>
        <dbReference type="PROSITE" id="PS50850"/>
    </source>
</evidence>
<keyword evidence="3 6" id="KW-1133">Transmembrane helix</keyword>
<feature type="transmembrane region" description="Helical" evidence="6">
    <location>
        <begin position="90"/>
        <end position="110"/>
    </location>
</feature>
<feature type="transmembrane region" description="Helical" evidence="6">
    <location>
        <begin position="396"/>
        <end position="417"/>
    </location>
</feature>